<feature type="compositionally biased region" description="Polar residues" evidence="1">
    <location>
        <begin position="313"/>
        <end position="323"/>
    </location>
</feature>
<evidence type="ECO:0000313" key="4">
    <source>
        <dbReference type="Proteomes" id="UP000553632"/>
    </source>
</evidence>
<feature type="compositionally biased region" description="Basic and acidic residues" evidence="1">
    <location>
        <begin position="154"/>
        <end position="171"/>
    </location>
</feature>
<feature type="compositionally biased region" description="Basic and acidic residues" evidence="1">
    <location>
        <begin position="265"/>
        <end position="277"/>
    </location>
</feature>
<sequence length="542" mass="59635">MVPEHPQENAAAGDWWSSPCDWEEERSSSPHEETDKEARQKSLCISSPNQRGKAERMSSERHCPLPDECSTVTAPGGSKFPRGEQSNGSRGNPETAVVGRAAVSSRNVDTTGVTVERPSALWFGAKVESEAPRRFPPPPLVSRGSRVGGAGGAERCHTVKVARDTCKEGRSIRRKRSKRRRSDARRHGKKDDHLRLRIGGGGGGPPPGGDTTKGGSEPINWRSRLQQPRGVAIPRRPTEHRDWFPPVGRDPTAIPRRAASTSKHLSVDDYDHAHGGGESEGTLAVVLSPAGRRRRSRSHSSIARRRAADCDQDFTNAEQSESIDGSPIGDAEGLCDATVEPRSRDKRRRSRRCISASFERHLQREATKPLEGIKVELLTSEEARRGAVDQHRKLRLSSTLRRRESSSDTTPTATPRVVKLGSAGYSGDAKTVHLSPKSCATSRGRSKGRQVSSGTLSTSVTHRWARSSRRTRSEGDRRGGHRGRKEDHAAAVRSGRSRRSSRRRSTRGSGVEPSPVTRSGRRPSGHQGRTFYDSWYYYDYSN</sequence>
<feature type="compositionally biased region" description="Basic residues" evidence="1">
    <location>
        <begin position="172"/>
        <end position="188"/>
    </location>
</feature>
<comment type="caution">
    <text evidence="2">The sequence shown here is derived from an EMBL/GenBank/DDBJ whole genome shotgun (WGS) entry which is preliminary data.</text>
</comment>
<dbReference type="Proteomes" id="UP000574390">
    <property type="component" value="Unassembled WGS sequence"/>
</dbReference>
<reference evidence="4 5" key="1">
    <citation type="submission" date="2020-04" db="EMBL/GenBank/DDBJ databases">
        <title>Perkinsus olseni comparative genomics.</title>
        <authorList>
            <person name="Bogema D.R."/>
        </authorList>
    </citation>
    <scope>NUCLEOTIDE SEQUENCE [LARGE SCALE GENOMIC DNA]</scope>
    <source>
        <strain evidence="2">ATCC PRA-205</strain>
        <strain evidence="3 4">ATCC PRA-207</strain>
    </source>
</reference>
<evidence type="ECO:0000313" key="3">
    <source>
        <dbReference type="EMBL" id="KAF4750066.1"/>
    </source>
</evidence>
<name>A0A7J6RNV7_PEROL</name>
<evidence type="ECO:0000256" key="1">
    <source>
        <dbReference type="SAM" id="MobiDB-lite"/>
    </source>
</evidence>
<feature type="region of interest" description="Disordered" evidence="1">
    <location>
        <begin position="1"/>
        <end position="110"/>
    </location>
</feature>
<feature type="compositionally biased region" description="Basic residues" evidence="1">
    <location>
        <begin position="495"/>
        <end position="506"/>
    </location>
</feature>
<evidence type="ECO:0000313" key="2">
    <source>
        <dbReference type="EMBL" id="KAF4722368.1"/>
    </source>
</evidence>
<feature type="compositionally biased region" description="Basic and acidic residues" evidence="1">
    <location>
        <begin position="471"/>
        <end position="490"/>
    </location>
</feature>
<accession>A0A7J6RNV7</accession>
<feature type="compositionally biased region" description="Basic and acidic residues" evidence="1">
    <location>
        <begin position="25"/>
        <end position="40"/>
    </location>
</feature>
<keyword evidence="4" id="KW-1185">Reference proteome</keyword>
<proteinExistence type="predicted"/>
<dbReference type="EMBL" id="JABANO010007456">
    <property type="protein sequence ID" value="KAF4750066.1"/>
    <property type="molecule type" value="Genomic_DNA"/>
</dbReference>
<feature type="region of interest" description="Disordered" evidence="1">
    <location>
        <begin position="130"/>
        <end position="351"/>
    </location>
</feature>
<dbReference type="Proteomes" id="UP000553632">
    <property type="component" value="Unassembled WGS sequence"/>
</dbReference>
<dbReference type="AlphaFoldDB" id="A0A7J6RNV7"/>
<feature type="compositionally biased region" description="Basic residues" evidence="1">
    <location>
        <begin position="291"/>
        <end position="305"/>
    </location>
</feature>
<evidence type="ECO:0000313" key="5">
    <source>
        <dbReference type="Proteomes" id="UP000574390"/>
    </source>
</evidence>
<organism evidence="2 5">
    <name type="scientific">Perkinsus olseni</name>
    <name type="common">Perkinsus atlanticus</name>
    <dbReference type="NCBI Taxonomy" id="32597"/>
    <lineage>
        <taxon>Eukaryota</taxon>
        <taxon>Sar</taxon>
        <taxon>Alveolata</taxon>
        <taxon>Perkinsozoa</taxon>
        <taxon>Perkinsea</taxon>
        <taxon>Perkinsida</taxon>
        <taxon>Perkinsidae</taxon>
        <taxon>Perkinsus</taxon>
    </lineage>
</organism>
<feature type="compositionally biased region" description="Basic and acidic residues" evidence="1">
    <location>
        <begin position="52"/>
        <end position="65"/>
    </location>
</feature>
<feature type="region of interest" description="Disordered" evidence="1">
    <location>
        <begin position="384"/>
        <end position="528"/>
    </location>
</feature>
<gene>
    <name evidence="2" type="ORF">FOZ62_018632</name>
    <name evidence="3" type="ORF">FOZ63_018733</name>
</gene>
<dbReference type="EMBL" id="JABANM010020722">
    <property type="protein sequence ID" value="KAF4722368.1"/>
    <property type="molecule type" value="Genomic_DNA"/>
</dbReference>
<feature type="compositionally biased region" description="Polar residues" evidence="1">
    <location>
        <begin position="438"/>
        <end position="461"/>
    </location>
</feature>
<protein>
    <submittedName>
        <fullName evidence="2">Uncharacterized protein</fullName>
    </submittedName>
</protein>